<dbReference type="InterPro" id="IPR010982">
    <property type="entry name" value="Lambda_DNA-bd_dom_sf"/>
</dbReference>
<dbReference type="Proteomes" id="UP000621436">
    <property type="component" value="Unassembled WGS sequence"/>
</dbReference>
<sequence length="122" mass="14639">MVNFSKRLKQLRIEYDYTLQELAEELETTEATLSRYENDKSYPNTMMLLRLSELFNCSLDYLLGESNEKRKVEELFNKYYEEGAELEDILNKFRVEYKGKKLSNQEIANLIKIQEMMRNTNN</sequence>
<protein>
    <submittedName>
        <fullName evidence="3">Helix-turn-helix transcriptional regulator</fullName>
    </submittedName>
</protein>
<proteinExistence type="predicted"/>
<dbReference type="RefSeq" id="WP_270452105.1">
    <property type="nucleotide sequence ID" value="NZ_JADPIE010000001.1"/>
</dbReference>
<comment type="caution">
    <text evidence="3">The sequence shown here is derived from an EMBL/GenBank/DDBJ whole genome shotgun (WGS) entry which is preliminary data.</text>
</comment>
<organism evidence="3 4">
    <name type="scientific">Halonatronomonas betaini</name>
    <dbReference type="NCBI Taxonomy" id="2778430"/>
    <lineage>
        <taxon>Bacteria</taxon>
        <taxon>Bacillati</taxon>
        <taxon>Bacillota</taxon>
        <taxon>Clostridia</taxon>
        <taxon>Halanaerobiales</taxon>
        <taxon>Halarsenatibacteraceae</taxon>
        <taxon>Halonatronomonas</taxon>
    </lineage>
</organism>
<dbReference type="GO" id="GO:0003677">
    <property type="term" value="F:DNA binding"/>
    <property type="evidence" value="ECO:0007669"/>
    <property type="project" value="UniProtKB-KW"/>
</dbReference>
<reference evidence="3" key="1">
    <citation type="submission" date="2020-11" db="EMBL/GenBank/DDBJ databases">
        <title>Halonatronomonas betainensis gen. nov., sp. nov. a novel haloalkaliphilic representative of the family Halanaerobiacae capable of betaine degradation.</title>
        <authorList>
            <person name="Boltyanskaya Y."/>
            <person name="Kevbrin V."/>
            <person name="Detkova E."/>
            <person name="Grouzdev D.S."/>
            <person name="Koziaeva V."/>
            <person name="Zhilina T."/>
        </authorList>
    </citation>
    <scope>NUCLEOTIDE SEQUENCE</scope>
    <source>
        <strain evidence="3">Z-7014</strain>
    </source>
</reference>
<dbReference type="Pfam" id="PF01381">
    <property type="entry name" value="HTH_3"/>
    <property type="match status" value="1"/>
</dbReference>
<dbReference type="AlphaFoldDB" id="A0A931AMK7"/>
<keyword evidence="4" id="KW-1185">Reference proteome</keyword>
<evidence type="ECO:0000259" key="2">
    <source>
        <dbReference type="PROSITE" id="PS50943"/>
    </source>
</evidence>
<dbReference type="PANTHER" id="PTHR46558">
    <property type="entry name" value="TRACRIPTIONAL REGULATORY PROTEIN-RELATED-RELATED"/>
    <property type="match status" value="1"/>
</dbReference>
<dbReference type="PROSITE" id="PS50943">
    <property type="entry name" value="HTH_CROC1"/>
    <property type="match status" value="1"/>
</dbReference>
<gene>
    <name evidence="3" type="ORF">I0Q91_00215</name>
</gene>
<dbReference type="SUPFAM" id="SSF47413">
    <property type="entry name" value="lambda repressor-like DNA-binding domains"/>
    <property type="match status" value="1"/>
</dbReference>
<dbReference type="CDD" id="cd00093">
    <property type="entry name" value="HTH_XRE"/>
    <property type="match status" value="1"/>
</dbReference>
<dbReference type="SMART" id="SM00530">
    <property type="entry name" value="HTH_XRE"/>
    <property type="match status" value="1"/>
</dbReference>
<dbReference type="PANTHER" id="PTHR46558:SF11">
    <property type="entry name" value="HTH-TYPE TRANSCRIPTIONAL REGULATOR XRE"/>
    <property type="match status" value="1"/>
</dbReference>
<feature type="domain" description="HTH cro/C1-type" evidence="2">
    <location>
        <begin position="8"/>
        <end position="62"/>
    </location>
</feature>
<dbReference type="InterPro" id="IPR001387">
    <property type="entry name" value="Cro/C1-type_HTH"/>
</dbReference>
<evidence type="ECO:0000313" key="3">
    <source>
        <dbReference type="EMBL" id="MBF8435487.1"/>
    </source>
</evidence>
<name>A0A931AMK7_9FIRM</name>
<evidence type="ECO:0000256" key="1">
    <source>
        <dbReference type="ARBA" id="ARBA00023125"/>
    </source>
</evidence>
<keyword evidence="1" id="KW-0238">DNA-binding</keyword>
<dbReference type="EMBL" id="JADPIE010000001">
    <property type="protein sequence ID" value="MBF8435487.1"/>
    <property type="molecule type" value="Genomic_DNA"/>
</dbReference>
<evidence type="ECO:0000313" key="4">
    <source>
        <dbReference type="Proteomes" id="UP000621436"/>
    </source>
</evidence>
<dbReference type="Gene3D" id="1.10.260.40">
    <property type="entry name" value="lambda repressor-like DNA-binding domains"/>
    <property type="match status" value="1"/>
</dbReference>
<accession>A0A931AMK7</accession>